<dbReference type="PRINTS" id="PR00376">
    <property type="entry name" value="IL1BCENZYME"/>
</dbReference>
<dbReference type="Proteomes" id="UP000317522">
    <property type="component" value="Segment"/>
</dbReference>
<dbReference type="GO" id="GO:0004197">
    <property type="term" value="F:cysteine-type endopeptidase activity"/>
    <property type="evidence" value="ECO:0007669"/>
    <property type="project" value="InterPro"/>
</dbReference>
<evidence type="ECO:0000256" key="1">
    <source>
        <dbReference type="ARBA" id="ARBA00010134"/>
    </source>
</evidence>
<evidence type="ECO:0000313" key="3">
    <source>
        <dbReference type="EMBL" id="BBB16646.1"/>
    </source>
</evidence>
<sequence>MSSSFKFNYKMSDNRILIVINQRCLALPSMMSADGTCCNGDENRVIDTFSKLGFQEFVYRNMTTADLQDIVTLLTRNNHKTYSCVVVVILTDGAAVGDIQTADGSYKLKDFLTLFDVDELRDKPKMFVVQTNRGAKILRNHCKHASCQCLMYPSSERGGFRRIYSVIGWLCKVFGHSSSPRIASHQLACLNYTLPVRETIVIYSYVDAFVLYGDTDVGSPVIYELCQALDKFGKSCNILTAITMMQHKVAQYVPAALPVVHMNCTRLMHYGDAPNDVTPSKTTITTMTDECSVILEEEGELSGDDDGEVRTAVK</sequence>
<dbReference type="EMBL" id="LC332918">
    <property type="protein sequence ID" value="BBB16646.1"/>
    <property type="molecule type" value="Genomic_DNA"/>
</dbReference>
<organism evidence="3">
    <name type="scientific">Heliothis virescens ascovirus 3j</name>
    <dbReference type="NCBI Taxonomy" id="1561067"/>
    <lineage>
        <taxon>Viruses</taxon>
        <taxon>Varidnaviria</taxon>
        <taxon>Bamfordvirae</taxon>
        <taxon>Nucleocytoviricota</taxon>
        <taxon>Megaviricetes</taxon>
        <taxon>Pimascovirales</taxon>
        <taxon>Pimascovirales incertae sedis</taxon>
        <taxon>Ascoviridae</taxon>
        <taxon>Ascovirus</taxon>
    </lineage>
</organism>
<name>A0A2Z5UZN7_9VIRU</name>
<dbReference type="SMART" id="SM00115">
    <property type="entry name" value="CASc"/>
    <property type="match status" value="1"/>
</dbReference>
<dbReference type="Pfam" id="PF00656">
    <property type="entry name" value="Peptidase_C14"/>
    <property type="match status" value="1"/>
</dbReference>
<dbReference type="InterPro" id="IPR002398">
    <property type="entry name" value="Pept_C14"/>
</dbReference>
<dbReference type="PANTHER" id="PTHR10454:SF210">
    <property type="entry name" value="CASPASE-2"/>
    <property type="match status" value="1"/>
</dbReference>
<accession>A0A2Z5UZN7</accession>
<evidence type="ECO:0000259" key="2">
    <source>
        <dbReference type="PROSITE" id="PS50208"/>
    </source>
</evidence>
<dbReference type="Gene3D" id="3.40.50.1460">
    <property type="match status" value="1"/>
</dbReference>
<comment type="similarity">
    <text evidence="1">Belongs to the peptidase C14A family.</text>
</comment>
<dbReference type="InterPro" id="IPR011600">
    <property type="entry name" value="Pept_C14_caspase"/>
</dbReference>
<dbReference type="InterPro" id="IPR015917">
    <property type="entry name" value="Pept_C14A"/>
</dbReference>
<dbReference type="InterPro" id="IPR029030">
    <property type="entry name" value="Caspase-like_dom_sf"/>
</dbReference>
<dbReference type="GO" id="GO:0006508">
    <property type="term" value="P:proteolysis"/>
    <property type="evidence" value="ECO:0007669"/>
    <property type="project" value="InterPro"/>
</dbReference>
<proteinExistence type="inferred from homology"/>
<feature type="domain" description="Caspase family p20" evidence="2">
    <location>
        <begin position="41"/>
        <end position="136"/>
    </location>
</feature>
<dbReference type="PANTHER" id="PTHR10454">
    <property type="entry name" value="CASPASE"/>
    <property type="match status" value="1"/>
</dbReference>
<dbReference type="InterPro" id="IPR001309">
    <property type="entry name" value="Pept_C14_p20"/>
</dbReference>
<reference evidence="3" key="1">
    <citation type="submission" date="2017-10" db="EMBL/GenBank/DDBJ databases">
        <title>Ascovirus isolated from Spodoptera litura (Noctuidae: Lepidoptera) transmitted by generalist endoparasitoid Meteorus pulchricornis (Braconidae: Hymenoptera).</title>
        <authorList>
            <person name="Arai E."/>
            <person name="Ishii K."/>
            <person name="Ishii H."/>
            <person name="Kunimi Y."/>
            <person name="Inoue M.N."/>
            <person name="Makiyama N."/>
            <person name="Sagawa S."/>
            <person name="Nakai M."/>
        </authorList>
    </citation>
    <scope>NUCLEOTIDE SEQUENCE [LARGE SCALE GENOMIC DNA]</scope>
    <source>
        <strain evidence="3">ENT01</strain>
    </source>
</reference>
<dbReference type="SUPFAM" id="SSF52129">
    <property type="entry name" value="Caspase-like"/>
    <property type="match status" value="1"/>
</dbReference>
<dbReference type="PROSITE" id="PS50208">
    <property type="entry name" value="CASPASE_P20"/>
    <property type="match status" value="1"/>
</dbReference>
<protein>
    <submittedName>
        <fullName evidence="3">Caspase-like protein</fullName>
    </submittedName>
</protein>